<dbReference type="RefSeq" id="XP_014174233.1">
    <property type="nucleotide sequence ID" value="XM_014318758.1"/>
</dbReference>
<protein>
    <submittedName>
        <fullName evidence="2">Uncharacterized protein</fullName>
    </submittedName>
</protein>
<dbReference type="InParanoid" id="F0XFG0"/>
<gene>
    <name evidence="2" type="ORF">CMQ_1679</name>
</gene>
<reference evidence="2 3" key="1">
    <citation type="journal article" date="2011" name="Proc. Natl. Acad. Sci. U.S.A.">
        <title>Genome and transcriptome analyses of the mountain pine beetle-fungal symbiont Grosmannia clavigera, a lodgepole pine pathogen.</title>
        <authorList>
            <person name="DiGuistini S."/>
            <person name="Wang Y."/>
            <person name="Liao N.Y."/>
            <person name="Taylor G."/>
            <person name="Tanguay P."/>
            <person name="Feau N."/>
            <person name="Henrissat B."/>
            <person name="Chan S.K."/>
            <person name="Hesse-Orce U."/>
            <person name="Alamouti S.M."/>
            <person name="Tsui C.K.M."/>
            <person name="Docking R.T."/>
            <person name="Levasseur A."/>
            <person name="Haridas S."/>
            <person name="Robertson G."/>
            <person name="Birol I."/>
            <person name="Holt R.A."/>
            <person name="Marra M.A."/>
            <person name="Hamelin R.C."/>
            <person name="Hirst M."/>
            <person name="Jones S.J.M."/>
            <person name="Bohlmann J."/>
            <person name="Breuil C."/>
        </authorList>
    </citation>
    <scope>NUCLEOTIDE SEQUENCE [LARGE SCALE GENOMIC DNA]</scope>
    <source>
        <strain evidence="3">kw1407 / UAMH 11150</strain>
    </source>
</reference>
<dbReference type="Proteomes" id="UP000007796">
    <property type="component" value="Unassembled WGS sequence"/>
</dbReference>
<feature type="region of interest" description="Disordered" evidence="1">
    <location>
        <begin position="42"/>
        <end position="64"/>
    </location>
</feature>
<accession>F0XFG0</accession>
<dbReference type="GeneID" id="25974583"/>
<evidence type="ECO:0000313" key="2">
    <source>
        <dbReference type="EMBL" id="EFX04751.1"/>
    </source>
</evidence>
<proteinExistence type="predicted"/>
<evidence type="ECO:0000256" key="1">
    <source>
        <dbReference type="SAM" id="MobiDB-lite"/>
    </source>
</evidence>
<name>F0XFG0_GROCL</name>
<dbReference type="AlphaFoldDB" id="F0XFG0"/>
<sequence length="101" mass="11085">MEIFEQVEESVGRSAFNSDAPAPMDVLDELVSHSASAALTQLRQISSSSTSRPSRRLRKKRATNLQLGERRKDIGLGGWCARRVASPLHVPAWRSEGILGV</sequence>
<keyword evidence="3" id="KW-1185">Reference proteome</keyword>
<organism evidence="3">
    <name type="scientific">Grosmannia clavigera (strain kw1407 / UAMH 11150)</name>
    <name type="common">Blue stain fungus</name>
    <name type="synonym">Graphiocladiella clavigera</name>
    <dbReference type="NCBI Taxonomy" id="655863"/>
    <lineage>
        <taxon>Eukaryota</taxon>
        <taxon>Fungi</taxon>
        <taxon>Dikarya</taxon>
        <taxon>Ascomycota</taxon>
        <taxon>Pezizomycotina</taxon>
        <taxon>Sordariomycetes</taxon>
        <taxon>Sordariomycetidae</taxon>
        <taxon>Ophiostomatales</taxon>
        <taxon>Ophiostomataceae</taxon>
        <taxon>Leptographium</taxon>
    </lineage>
</organism>
<feature type="compositionally biased region" description="Basic residues" evidence="1">
    <location>
        <begin position="53"/>
        <end position="62"/>
    </location>
</feature>
<feature type="compositionally biased region" description="Low complexity" evidence="1">
    <location>
        <begin position="42"/>
        <end position="52"/>
    </location>
</feature>
<dbReference type="EMBL" id="GL629765">
    <property type="protein sequence ID" value="EFX04751.1"/>
    <property type="molecule type" value="Genomic_DNA"/>
</dbReference>
<evidence type="ECO:0000313" key="3">
    <source>
        <dbReference type="Proteomes" id="UP000007796"/>
    </source>
</evidence>
<dbReference type="HOGENOM" id="CLU_2292001_0_0_1"/>